<name>A0A9P1DEH2_9DINO</name>
<accession>A0A9P1DEH2</accession>
<dbReference type="AlphaFoldDB" id="A0A9P1DEH2"/>
<proteinExistence type="predicted"/>
<evidence type="ECO:0000313" key="2">
    <source>
        <dbReference type="EMBL" id="CAL1161662.1"/>
    </source>
</evidence>
<dbReference type="EMBL" id="CAMXCT010004235">
    <property type="protein sequence ID" value="CAI4008287.1"/>
    <property type="molecule type" value="Genomic_DNA"/>
</dbReference>
<dbReference type="EMBL" id="CAMXCT020004235">
    <property type="protein sequence ID" value="CAL1161662.1"/>
    <property type="molecule type" value="Genomic_DNA"/>
</dbReference>
<dbReference type="Proteomes" id="UP001152797">
    <property type="component" value="Unassembled WGS sequence"/>
</dbReference>
<reference evidence="1" key="1">
    <citation type="submission" date="2022-10" db="EMBL/GenBank/DDBJ databases">
        <authorList>
            <person name="Chen Y."/>
            <person name="Dougan E. K."/>
            <person name="Chan C."/>
            <person name="Rhodes N."/>
            <person name="Thang M."/>
        </authorList>
    </citation>
    <scope>NUCLEOTIDE SEQUENCE</scope>
</reference>
<gene>
    <name evidence="1" type="ORF">C1SCF055_LOCUS33742</name>
</gene>
<dbReference type="EMBL" id="CAMXCT030004235">
    <property type="protein sequence ID" value="CAL4795599.1"/>
    <property type="molecule type" value="Genomic_DNA"/>
</dbReference>
<evidence type="ECO:0000313" key="3">
    <source>
        <dbReference type="Proteomes" id="UP001152797"/>
    </source>
</evidence>
<protein>
    <submittedName>
        <fullName evidence="1">Uncharacterized protein</fullName>
    </submittedName>
</protein>
<reference evidence="2" key="2">
    <citation type="submission" date="2024-04" db="EMBL/GenBank/DDBJ databases">
        <authorList>
            <person name="Chen Y."/>
            <person name="Shah S."/>
            <person name="Dougan E. K."/>
            <person name="Thang M."/>
            <person name="Chan C."/>
        </authorList>
    </citation>
    <scope>NUCLEOTIDE SEQUENCE [LARGE SCALE GENOMIC DNA]</scope>
</reference>
<keyword evidence="3" id="KW-1185">Reference proteome</keyword>
<evidence type="ECO:0000313" key="1">
    <source>
        <dbReference type="EMBL" id="CAI4008287.1"/>
    </source>
</evidence>
<sequence length="163" mass="18494">MIKNELLYVGVLVISFSSTKVATDECLSFLKSGAALGVDLSERELCILATAVVEIKQKYKIDPMQIPLVIQVDQNFTRQRYVRSNPWIACCTIPNGKYVLTKTWRVLTAQDHAALQGLAEPDFYRFKMHLKDPRNIKRMAGDAFSIPINIAAFFTLLSRWKPV</sequence>
<organism evidence="1">
    <name type="scientific">Cladocopium goreaui</name>
    <dbReference type="NCBI Taxonomy" id="2562237"/>
    <lineage>
        <taxon>Eukaryota</taxon>
        <taxon>Sar</taxon>
        <taxon>Alveolata</taxon>
        <taxon>Dinophyceae</taxon>
        <taxon>Suessiales</taxon>
        <taxon>Symbiodiniaceae</taxon>
        <taxon>Cladocopium</taxon>
    </lineage>
</organism>
<comment type="caution">
    <text evidence="1">The sequence shown here is derived from an EMBL/GenBank/DDBJ whole genome shotgun (WGS) entry which is preliminary data.</text>
</comment>